<dbReference type="CDD" id="cd00009">
    <property type="entry name" value="AAA"/>
    <property type="match status" value="1"/>
</dbReference>
<evidence type="ECO:0000256" key="1">
    <source>
        <dbReference type="SAM" id="MobiDB-lite"/>
    </source>
</evidence>
<comment type="caution">
    <text evidence="2">The sequence shown here is derived from an EMBL/GenBank/DDBJ whole genome shotgun (WGS) entry which is preliminary data.</text>
</comment>
<dbReference type="InterPro" id="IPR027417">
    <property type="entry name" value="P-loop_NTPase"/>
</dbReference>
<dbReference type="Gene3D" id="3.40.50.300">
    <property type="entry name" value="P-loop containing nucleotide triphosphate hydrolases"/>
    <property type="match status" value="1"/>
</dbReference>
<evidence type="ECO:0008006" key="4">
    <source>
        <dbReference type="Google" id="ProtNLM"/>
    </source>
</evidence>
<evidence type="ECO:0000313" key="2">
    <source>
        <dbReference type="EMBL" id="KAF7174225.1"/>
    </source>
</evidence>
<dbReference type="Proteomes" id="UP000654922">
    <property type="component" value="Unassembled WGS sequence"/>
</dbReference>
<reference evidence="2" key="1">
    <citation type="submission" date="2020-06" db="EMBL/GenBank/DDBJ databases">
        <title>Draft genome sequences of strains closely related to Aspergillus parafelis and Aspergillus hiratsukae.</title>
        <authorList>
            <person name="Dos Santos R.A.C."/>
            <person name="Rivero-Menendez O."/>
            <person name="Steenwyk J.L."/>
            <person name="Mead M.E."/>
            <person name="Goldman G.H."/>
            <person name="Alastruey-Izquierdo A."/>
            <person name="Rokas A."/>
        </authorList>
    </citation>
    <scope>NUCLEOTIDE SEQUENCE</scope>
    <source>
        <strain evidence="2">CNM-CM5623</strain>
    </source>
</reference>
<dbReference type="AlphaFoldDB" id="A0A8H6QIH3"/>
<name>A0A8H6QIH3_9EURO</name>
<dbReference type="EMBL" id="JACBAE010000993">
    <property type="protein sequence ID" value="KAF7174225.1"/>
    <property type="molecule type" value="Genomic_DNA"/>
</dbReference>
<dbReference type="SUPFAM" id="SSF52540">
    <property type="entry name" value="P-loop containing nucleoside triphosphate hydrolases"/>
    <property type="match status" value="1"/>
</dbReference>
<feature type="region of interest" description="Disordered" evidence="1">
    <location>
        <begin position="1"/>
        <end position="21"/>
    </location>
</feature>
<organism evidence="2 3">
    <name type="scientific">Aspergillus felis</name>
    <dbReference type="NCBI Taxonomy" id="1287682"/>
    <lineage>
        <taxon>Eukaryota</taxon>
        <taxon>Fungi</taxon>
        <taxon>Dikarya</taxon>
        <taxon>Ascomycota</taxon>
        <taxon>Pezizomycotina</taxon>
        <taxon>Eurotiomycetes</taxon>
        <taxon>Eurotiomycetidae</taxon>
        <taxon>Eurotiales</taxon>
        <taxon>Aspergillaceae</taxon>
        <taxon>Aspergillus</taxon>
        <taxon>Aspergillus subgen. Fumigati</taxon>
    </lineage>
</organism>
<feature type="compositionally biased region" description="Basic and acidic residues" evidence="1">
    <location>
        <begin position="9"/>
        <end position="21"/>
    </location>
</feature>
<sequence>MSLNQKQNKNSEKTPTRKRDPAILVIGDDRRDDLIYPVSGKGREVFDVVEREGRAKLMHRFLKELKSYHGHVVQHLSTNSQPSKIWRDLVPTDPNSQKFTAFRTEDGEKQCLELIKKCKAQLLVYKMRRPLCKGSLWDEVRKGPEANGKRDERRLIVIIDAEDLRAEEVEISRHLSWEKTAEDFVQQFRSNSRVETLVTCAHLVIRFSCDEGDFLQQFPDRMVGVKVAFAAGFISNLAKSFNIPSANNKDISEVIHQSIQSSAPVGLSSARRLAKYGFIIGKDQKPDYPEMTIEPLDSNITCVKVQPGVYTKGYQWSIFEDLMAEPLEIARQIVRKGPSQVLKSVPKCVYGKLLTVDRQEIESFRAISNLIQGYLKSPEKKPLAIGVFGPPGCGKSFGIKEVLVSAAKAQSRPAEVLERNLSQFTQISDLLRALHEIREFGLPGTVPIVLFDEFDSSLEREELGWLRYFLAPVQDGTFVDQNREFTIGAAIFVFIGGTSKTIFDFTQDLETPASIRAKKPDFVSRLRGYVNIRGMDKPNDGRDRMYSIRRAILLRSLLKAHLSGPGDDLDVDDDVLSAFLNVSRFRHGARSLEAILKMCALYRHHKFELSALPSEHQLDLHVDSAEFTRALRKQRIPEDLRNRLGPILHKCYQQAYQDLERRLASSEETGHLVPLSADVIGDIRRSSYSAADDIVYKLRLIDCYMAKSAVNRNVVSVFTDGQVETLARREHQRLSAERIQAGWRRVLAEDRESIESILLKPWGDFTDHWKELDKAVVKCIPEVLKECEYHVYDLGGGVNVEVVQNGSHSPYQDSPYYGALATPVRRFGMLSHIHPSPTTASREDRFPRGLMRMIRVPYHSAYCAAPDHASDAVLICQRGQGTDCSSRQPYPLSHWLIQALWIAWLTSPRSDSYWIICSELSPY</sequence>
<proteinExistence type="predicted"/>
<accession>A0A8H6QIH3</accession>
<dbReference type="Gene3D" id="6.20.350.10">
    <property type="match status" value="1"/>
</dbReference>
<gene>
    <name evidence="2" type="ORF">CNMCM5623_006760</name>
</gene>
<dbReference type="OrthoDB" id="5305673at2759"/>
<evidence type="ECO:0000313" key="3">
    <source>
        <dbReference type="Proteomes" id="UP000654922"/>
    </source>
</evidence>
<protein>
    <recommendedName>
        <fullName evidence="4">ATPase AAA-type core domain-containing protein</fullName>
    </recommendedName>
</protein>